<proteinExistence type="predicted"/>
<protein>
    <recommendedName>
        <fullName evidence="2">Nucleoside transporter/FeoB GTPase Gate domain-containing protein</fullName>
    </recommendedName>
</protein>
<dbReference type="Pfam" id="PF07670">
    <property type="entry name" value="Gate"/>
    <property type="match status" value="2"/>
</dbReference>
<keyword evidence="4" id="KW-1185">Reference proteome</keyword>
<sequence>MKSISWKDGWKSGIGTVWELGKIIFPITLIVGVLQHTPVIDTLIAWVSPAMSWLGLPGEAAIPLVLGNLLNLYAAIGAMLPLELKVKEVFILAVMLSFSHALPLESAVCKRAGISSLLITSVRMGLAAVSGALIHAFWNGGQETVRFSGGGPAEETVSGWGEIILSALQTAGSSILQLAVIVIPLMLGIQVMRDLGFLDRFAEWMKPLMKPLGIAPRGSVTLTSGLLIGLSFGAGVILQQTREKRFTRREITLILIFLACCHGVIEDTLIFVPLGIPVWPLLFIRLIAAILLTLIIARLWPAEPLQKPREVPNH</sequence>
<dbReference type="EMBL" id="NOWF01000006">
    <property type="protein sequence ID" value="OYD07560.1"/>
    <property type="molecule type" value="Genomic_DNA"/>
</dbReference>
<keyword evidence="1" id="KW-1133">Transmembrane helix</keyword>
<dbReference type="AlphaFoldDB" id="A0A235B5J3"/>
<evidence type="ECO:0000313" key="3">
    <source>
        <dbReference type="EMBL" id="OYD07560.1"/>
    </source>
</evidence>
<evidence type="ECO:0000259" key="2">
    <source>
        <dbReference type="Pfam" id="PF07670"/>
    </source>
</evidence>
<keyword evidence="1" id="KW-0472">Membrane</keyword>
<evidence type="ECO:0000313" key="4">
    <source>
        <dbReference type="Proteomes" id="UP000215459"/>
    </source>
</evidence>
<dbReference type="InterPro" id="IPR011642">
    <property type="entry name" value="Gate_dom"/>
</dbReference>
<feature type="domain" description="Nucleoside transporter/FeoB GTPase Gate" evidence="2">
    <location>
        <begin position="18"/>
        <end position="102"/>
    </location>
</feature>
<accession>A0A235B5J3</accession>
<feature type="domain" description="Nucleoside transporter/FeoB GTPase Gate" evidence="2">
    <location>
        <begin position="176"/>
        <end position="264"/>
    </location>
</feature>
<feature type="transmembrane region" description="Helical" evidence="1">
    <location>
        <begin position="175"/>
        <end position="198"/>
    </location>
</feature>
<feature type="transmembrane region" description="Helical" evidence="1">
    <location>
        <begin position="278"/>
        <end position="300"/>
    </location>
</feature>
<feature type="transmembrane region" description="Helical" evidence="1">
    <location>
        <begin position="218"/>
        <end position="239"/>
    </location>
</feature>
<comment type="caution">
    <text evidence="3">The sequence shown here is derived from an EMBL/GenBank/DDBJ whole genome shotgun (WGS) entry which is preliminary data.</text>
</comment>
<feature type="transmembrane region" description="Helical" evidence="1">
    <location>
        <begin position="251"/>
        <end position="272"/>
    </location>
</feature>
<gene>
    <name evidence="3" type="ORF">CHM34_11065</name>
</gene>
<dbReference type="OrthoDB" id="9779080at2"/>
<name>A0A235B5J3_9BACL</name>
<reference evidence="3 4" key="1">
    <citation type="submission" date="2017-07" db="EMBL/GenBank/DDBJ databases">
        <title>The genome sequence of Paludifilum halophilum highlights mechanisms for microbial adaptation to high salt environemnts.</title>
        <authorList>
            <person name="Belbahri L."/>
        </authorList>
    </citation>
    <scope>NUCLEOTIDE SEQUENCE [LARGE SCALE GENOMIC DNA]</scope>
    <source>
        <strain evidence="3 4">DSM 102817</strain>
    </source>
</reference>
<keyword evidence="1" id="KW-0812">Transmembrane</keyword>
<feature type="transmembrane region" description="Helical" evidence="1">
    <location>
        <begin position="60"/>
        <end position="82"/>
    </location>
</feature>
<dbReference type="Proteomes" id="UP000215459">
    <property type="component" value="Unassembled WGS sequence"/>
</dbReference>
<feature type="transmembrane region" description="Helical" evidence="1">
    <location>
        <begin position="20"/>
        <end position="40"/>
    </location>
</feature>
<evidence type="ECO:0000256" key="1">
    <source>
        <dbReference type="SAM" id="Phobius"/>
    </source>
</evidence>
<organism evidence="3 4">
    <name type="scientific">Paludifilum halophilum</name>
    <dbReference type="NCBI Taxonomy" id="1642702"/>
    <lineage>
        <taxon>Bacteria</taxon>
        <taxon>Bacillati</taxon>
        <taxon>Bacillota</taxon>
        <taxon>Bacilli</taxon>
        <taxon>Bacillales</taxon>
        <taxon>Thermoactinomycetaceae</taxon>
        <taxon>Paludifilum</taxon>
    </lineage>
</organism>